<proteinExistence type="predicted"/>
<dbReference type="GeneID" id="80400459"/>
<evidence type="ECO:0000256" key="9">
    <source>
        <dbReference type="PIRSR" id="PIRSR605093-1"/>
    </source>
</evidence>
<dbReference type="EMBL" id="BK013694">
    <property type="protein sequence ID" value="DAD51021.1"/>
    <property type="molecule type" value="Genomic_RNA"/>
</dbReference>
<protein>
    <recommendedName>
        <fullName evidence="1">RNA-directed RNA polymerase</fullName>
        <ecNumber evidence="1">2.7.7.48</ecNumber>
    </recommendedName>
    <alternativeName>
        <fullName evidence="7">RNA replicase beta chain</fullName>
    </alternativeName>
</protein>
<comment type="catalytic activity">
    <reaction evidence="8">
        <text>RNA(n) + a ribonucleoside 5'-triphosphate = RNA(n+1) + diphosphate</text>
        <dbReference type="Rhea" id="RHEA:21248"/>
        <dbReference type="Rhea" id="RHEA-COMP:14527"/>
        <dbReference type="Rhea" id="RHEA-COMP:17342"/>
        <dbReference type="ChEBI" id="CHEBI:33019"/>
        <dbReference type="ChEBI" id="CHEBI:61557"/>
        <dbReference type="ChEBI" id="CHEBI:140395"/>
        <dbReference type="EC" id="2.7.7.48"/>
    </reaction>
</comment>
<keyword evidence="9" id="KW-0479">Metal-binding</keyword>
<evidence type="ECO:0000256" key="7">
    <source>
        <dbReference type="ARBA" id="ARBA00030248"/>
    </source>
</evidence>
<evidence type="ECO:0000313" key="12">
    <source>
        <dbReference type="Proteomes" id="UP000678133"/>
    </source>
</evidence>
<keyword evidence="3" id="KW-0808">Transferase</keyword>
<keyword evidence="2 11" id="KW-0696">RNA-directed RNA polymerase</keyword>
<dbReference type="InterPro" id="IPR007096">
    <property type="entry name" value="RNA-dir_Rpol_cat_phage"/>
</dbReference>
<dbReference type="PROSITE" id="PS50522">
    <property type="entry name" value="RDRP_PHAGE"/>
    <property type="match status" value="1"/>
</dbReference>
<dbReference type="GO" id="GO:0046872">
    <property type="term" value="F:metal ion binding"/>
    <property type="evidence" value="ECO:0007669"/>
    <property type="project" value="UniProtKB-KW"/>
</dbReference>
<reference evidence="11" key="1">
    <citation type="submission" date="2020-09" db="EMBL/GenBank/DDBJ databases">
        <title>Leviviricetes taxonomy.</title>
        <authorList>
            <person name="Stockdale S.R."/>
            <person name="Callanan J."/>
            <person name="Adriaenssens E.M."/>
            <person name="Kuhn J.H."/>
            <person name="Rumnieks J."/>
            <person name="Shkoporov A."/>
            <person name="Draper L.A."/>
            <person name="Ross P."/>
            <person name="Hill C."/>
        </authorList>
    </citation>
    <scope>NUCLEOTIDE SEQUENCE</scope>
</reference>
<comment type="cofactor">
    <cofactor evidence="9">
        <name>Mg(2+)</name>
        <dbReference type="ChEBI" id="CHEBI:18420"/>
    </cofactor>
    <text evidence="9">Binds 2 Mg(2+) per subunit.</text>
</comment>
<feature type="binding site" evidence="9">
    <location>
        <position position="312"/>
    </location>
    <ligand>
        <name>Mg(2+)</name>
        <dbReference type="ChEBI" id="CHEBI:18420"/>
        <label>2</label>
    </ligand>
</feature>
<keyword evidence="4" id="KW-0548">Nucleotidyltransferase</keyword>
<evidence type="ECO:0000313" key="11">
    <source>
        <dbReference type="EMBL" id="DAD51021.1"/>
    </source>
</evidence>
<dbReference type="Pfam" id="PF03431">
    <property type="entry name" value="RNA_replicase_B"/>
    <property type="match status" value="1"/>
</dbReference>
<dbReference type="KEGG" id="vg:80400459"/>
<dbReference type="RefSeq" id="YP_010770894.1">
    <property type="nucleotide sequence ID" value="NC_074423.1"/>
</dbReference>
<dbReference type="GO" id="GO:0000166">
    <property type="term" value="F:nucleotide binding"/>
    <property type="evidence" value="ECO:0007669"/>
    <property type="project" value="UniProtKB-KW"/>
</dbReference>
<accession>A0A8S5L101</accession>
<keyword evidence="9" id="KW-0460">Magnesium</keyword>
<evidence type="ECO:0000256" key="4">
    <source>
        <dbReference type="ARBA" id="ARBA00022695"/>
    </source>
</evidence>
<evidence type="ECO:0000256" key="3">
    <source>
        <dbReference type="ARBA" id="ARBA00022679"/>
    </source>
</evidence>
<feature type="binding site" evidence="9">
    <location>
        <position position="409"/>
    </location>
    <ligand>
        <name>Mg(2+)</name>
        <dbReference type="ChEBI" id="CHEBI:18420"/>
        <label>2</label>
    </ligand>
</feature>
<dbReference type="InterPro" id="IPR005093">
    <property type="entry name" value="RNArep_beta"/>
</dbReference>
<evidence type="ECO:0000256" key="6">
    <source>
        <dbReference type="ARBA" id="ARBA00022953"/>
    </source>
</evidence>
<feature type="binding site" evidence="9">
    <location>
        <position position="410"/>
    </location>
    <ligand>
        <name>Mg(2+)</name>
        <dbReference type="ChEBI" id="CHEBI:18420"/>
        <label>2</label>
    </ligand>
</feature>
<evidence type="ECO:0000256" key="1">
    <source>
        <dbReference type="ARBA" id="ARBA00012494"/>
    </source>
</evidence>
<evidence type="ECO:0000256" key="2">
    <source>
        <dbReference type="ARBA" id="ARBA00022484"/>
    </source>
</evidence>
<gene>
    <name evidence="11" type="primary">SRR6960551_14_3</name>
</gene>
<dbReference type="Proteomes" id="UP000678133">
    <property type="component" value="Segment"/>
</dbReference>
<evidence type="ECO:0000259" key="10">
    <source>
        <dbReference type="PROSITE" id="PS50522"/>
    </source>
</evidence>
<keyword evidence="12" id="KW-1185">Reference proteome</keyword>
<dbReference type="GO" id="GO:0039694">
    <property type="term" value="P:viral RNA genome replication"/>
    <property type="evidence" value="ECO:0007669"/>
    <property type="project" value="InterPro"/>
</dbReference>
<organism evidence="11 12">
    <name type="scientific">ssRNA phage SRR6960551_14</name>
    <dbReference type="NCBI Taxonomy" id="2786552"/>
    <lineage>
        <taxon>Viruses</taxon>
        <taxon>Riboviria</taxon>
        <taxon>Orthornavirae</taxon>
        <taxon>Lenarviricota</taxon>
        <taxon>Leviviricetes</taxon>
        <taxon>Timlovirales</taxon>
        <taxon>Steitzviridae</taxon>
        <taxon>Luhtdivirus</taxon>
        <taxon>Luhtdivirus caenihabitans</taxon>
        <taxon>Luloavirus caenihabitans</taxon>
    </lineage>
</organism>
<sequence>MKSLMSLCQHVLSELGGWCHVSTTRDWETISRRVEHEGLSFLTIALPQFCKDLDNALALQRVSSDHFIGFARSGGLPRFLGGFLRTVFDARSGVLLDDYCEDSVYAMRQITSLFAKIEIPCSPHRVKLAMKKFVEVDQEVGAQDIPSDFQDRMAMLLVRLFRDSIYELDRRCEKLELVPKHGPGATADRLRGNQKWCQKEWPSRSERSFPSDVYLSPNYRYAEEVLRQVTFLEPGSERPVKVTPVPKTLKTPRLIAIEPTCMQYMQQALLSAFVEVTEADPRLRDFLGLTDQVVNQKLALEGSISGNYSTIDLSEASDRVSNDLVKRVFRRVPHLCDALQDSRSTRAHVPGHGVIPLSKFASMGSATCFPVEATIFLLAVLAGYEVDLGRPLSQSEIDSLRGQVRVFGDDIIVPKHMTDSALWALRLIGAVPNPRKTFTVGNFRESCGKEYFFGLDVTTVKVRDLFPRSRADAKQMASLVSLRNQLYWRGLWQTTSWLDKVIKGFIPFPIVESTSPALARSSALPARGERDCSFLHRPLVRAARCVGRIPPSVLDGVGALLKCLASPGVSSVDARHLSQSGRPLSVNIKIGWTPIR</sequence>
<evidence type="ECO:0000256" key="5">
    <source>
        <dbReference type="ARBA" id="ARBA00022741"/>
    </source>
</evidence>
<keyword evidence="5" id="KW-0547">Nucleotide-binding</keyword>
<name>A0A8S5L101_9VIRU</name>
<feature type="domain" description="RdRp catalytic" evidence="10">
    <location>
        <begin position="297"/>
        <end position="441"/>
    </location>
</feature>
<keyword evidence="6" id="KW-0693">Viral RNA replication</keyword>
<dbReference type="GO" id="GO:0003968">
    <property type="term" value="F:RNA-directed RNA polymerase activity"/>
    <property type="evidence" value="ECO:0007669"/>
    <property type="project" value="UniProtKB-KW"/>
</dbReference>
<evidence type="ECO:0000256" key="8">
    <source>
        <dbReference type="ARBA" id="ARBA00048744"/>
    </source>
</evidence>
<dbReference type="EC" id="2.7.7.48" evidence="1"/>